<feature type="transmembrane region" description="Helical" evidence="6">
    <location>
        <begin position="71"/>
        <end position="89"/>
    </location>
</feature>
<evidence type="ECO:0000256" key="1">
    <source>
        <dbReference type="ARBA" id="ARBA00004651"/>
    </source>
</evidence>
<proteinExistence type="inferred from homology"/>
<gene>
    <name evidence="8" type="ORF">ENK01_03210</name>
</gene>
<protein>
    <recommendedName>
        <fullName evidence="6">TVP38/TMEM64 family membrane protein</fullName>
    </recommendedName>
</protein>
<feature type="transmembrane region" description="Helical" evidence="6">
    <location>
        <begin position="30"/>
        <end position="51"/>
    </location>
</feature>
<comment type="caution">
    <text evidence="6">Lacks conserved residue(s) required for the propagation of feature annotation.</text>
</comment>
<keyword evidence="3 6" id="KW-0812">Transmembrane</keyword>
<keyword evidence="2 6" id="KW-1003">Cell membrane</keyword>
<comment type="similarity">
    <text evidence="6">Belongs to the TVP38/TMEM64 family.</text>
</comment>
<reference evidence="8" key="1">
    <citation type="journal article" date="2020" name="mSystems">
        <title>Genome- and Community-Level Interaction Insights into Carbon Utilization and Element Cycling Functions of Hydrothermarchaeota in Hydrothermal Sediment.</title>
        <authorList>
            <person name="Zhou Z."/>
            <person name="Liu Y."/>
            <person name="Xu W."/>
            <person name="Pan J."/>
            <person name="Luo Z.H."/>
            <person name="Li M."/>
        </authorList>
    </citation>
    <scope>NUCLEOTIDE SEQUENCE [LARGE SCALE GENOMIC DNA]</scope>
    <source>
        <strain evidence="8">HyVt-538</strain>
    </source>
</reference>
<dbReference type="Proteomes" id="UP000885806">
    <property type="component" value="Unassembled WGS sequence"/>
</dbReference>
<sequence>MLIQIIVIAIIAWRVDFQSGMITDFIARFAHSPFAVPMVFVVYVVGAFINVPQWMLHGAAVVTFGPLKGSLLAWLATMVSASVDFWIGHTLGPKRVEKLSGGVTKKLLGAIRKNGFWASMAVRVLPTGPFIFVNMAAGVTKMSFWAYLLGTGIGTIPKIVLMASLGSGAKVALGDQNPVYTALAVLFALVSFIVMWLAGKKLEARFREKREDQREAR</sequence>
<dbReference type="InterPro" id="IPR015414">
    <property type="entry name" value="TMEM64"/>
</dbReference>
<evidence type="ECO:0000256" key="6">
    <source>
        <dbReference type="RuleBase" id="RU366058"/>
    </source>
</evidence>
<accession>A0A7V5NX96</accession>
<evidence type="ECO:0000313" key="8">
    <source>
        <dbReference type="EMBL" id="HHI88939.1"/>
    </source>
</evidence>
<evidence type="ECO:0000259" key="7">
    <source>
        <dbReference type="Pfam" id="PF09335"/>
    </source>
</evidence>
<dbReference type="Pfam" id="PF09335">
    <property type="entry name" value="VTT_dom"/>
    <property type="match status" value="1"/>
</dbReference>
<dbReference type="PANTHER" id="PTHR12677">
    <property type="entry name" value="GOLGI APPARATUS MEMBRANE PROTEIN TVP38-RELATED"/>
    <property type="match status" value="1"/>
</dbReference>
<name>A0A7V5NX96_9PROT</name>
<evidence type="ECO:0000256" key="3">
    <source>
        <dbReference type="ARBA" id="ARBA00022692"/>
    </source>
</evidence>
<evidence type="ECO:0000256" key="4">
    <source>
        <dbReference type="ARBA" id="ARBA00022989"/>
    </source>
</evidence>
<keyword evidence="4 6" id="KW-1133">Transmembrane helix</keyword>
<dbReference type="EMBL" id="DROP01000215">
    <property type="protein sequence ID" value="HHI88939.1"/>
    <property type="molecule type" value="Genomic_DNA"/>
</dbReference>
<feature type="transmembrane region" description="Helical" evidence="6">
    <location>
        <begin position="144"/>
        <end position="167"/>
    </location>
</feature>
<organism evidence="8">
    <name type="scientific">Hellea balneolensis</name>
    <dbReference type="NCBI Taxonomy" id="287478"/>
    <lineage>
        <taxon>Bacteria</taxon>
        <taxon>Pseudomonadati</taxon>
        <taxon>Pseudomonadota</taxon>
        <taxon>Alphaproteobacteria</taxon>
        <taxon>Maricaulales</taxon>
        <taxon>Robiginitomaculaceae</taxon>
        <taxon>Hellea</taxon>
    </lineage>
</organism>
<dbReference type="AlphaFoldDB" id="A0A7V5NX96"/>
<comment type="subcellular location">
    <subcellularLocation>
        <location evidence="1 6">Cell membrane</location>
        <topology evidence="1 6">Multi-pass membrane protein</topology>
    </subcellularLocation>
</comment>
<comment type="caution">
    <text evidence="8">The sequence shown here is derived from an EMBL/GenBank/DDBJ whole genome shotgun (WGS) entry which is preliminary data.</text>
</comment>
<dbReference type="InterPro" id="IPR032816">
    <property type="entry name" value="VTT_dom"/>
</dbReference>
<feature type="domain" description="VTT" evidence="7">
    <location>
        <begin position="51"/>
        <end position="167"/>
    </location>
</feature>
<evidence type="ECO:0000256" key="2">
    <source>
        <dbReference type="ARBA" id="ARBA00022475"/>
    </source>
</evidence>
<evidence type="ECO:0000256" key="5">
    <source>
        <dbReference type="ARBA" id="ARBA00023136"/>
    </source>
</evidence>
<keyword evidence="5 6" id="KW-0472">Membrane</keyword>
<feature type="transmembrane region" description="Helical" evidence="6">
    <location>
        <begin position="179"/>
        <end position="199"/>
    </location>
</feature>
<dbReference type="PANTHER" id="PTHR12677:SF59">
    <property type="entry name" value="GOLGI APPARATUS MEMBRANE PROTEIN TVP38-RELATED"/>
    <property type="match status" value="1"/>
</dbReference>
<dbReference type="GO" id="GO:0005886">
    <property type="term" value="C:plasma membrane"/>
    <property type="evidence" value="ECO:0007669"/>
    <property type="project" value="UniProtKB-SubCell"/>
</dbReference>